<name>A0A833PIP7_BURL3</name>
<evidence type="ECO:0000313" key="1">
    <source>
        <dbReference type="EMBL" id="KAF1030645.1"/>
    </source>
</evidence>
<evidence type="ECO:0000313" key="2">
    <source>
        <dbReference type="Proteomes" id="UP000467522"/>
    </source>
</evidence>
<organism evidence="1 2">
    <name type="scientific">Burkholderia lata (strain ATCC 17760 / DSM 23089 / LMG 22485 / NCIMB 9086 / R18194 / 383)</name>
    <dbReference type="NCBI Taxonomy" id="482957"/>
    <lineage>
        <taxon>Bacteria</taxon>
        <taxon>Pseudomonadati</taxon>
        <taxon>Pseudomonadota</taxon>
        <taxon>Betaproteobacteria</taxon>
        <taxon>Burkholderiales</taxon>
        <taxon>Burkholderiaceae</taxon>
        <taxon>Burkholderia</taxon>
        <taxon>Burkholderia cepacia complex</taxon>
    </lineage>
</organism>
<protein>
    <submittedName>
        <fullName evidence="1">Uncharacterized protein</fullName>
    </submittedName>
</protein>
<comment type="caution">
    <text evidence="1">The sequence shown here is derived from an EMBL/GenBank/DDBJ whole genome shotgun (WGS) entry which is preliminary data.</text>
</comment>
<accession>A0A833PIP7</accession>
<dbReference type="EMBL" id="WNDV01000066">
    <property type="protein sequence ID" value="KAF1030645.1"/>
    <property type="molecule type" value="Genomic_DNA"/>
</dbReference>
<reference evidence="2" key="1">
    <citation type="journal article" date="2020" name="MBio">
        <title>Horizontal gene transfer to a defensive symbiont with a reduced genome amongst a multipartite beetle microbiome.</title>
        <authorList>
            <person name="Waterworth S.C."/>
            <person name="Florez L.V."/>
            <person name="Rees E.R."/>
            <person name="Hertweck C."/>
            <person name="Kaltenpoth M."/>
            <person name="Kwan J.C."/>
        </authorList>
    </citation>
    <scope>NUCLEOTIDE SEQUENCE [LARGE SCALE GENOMIC DNA]</scope>
</reference>
<dbReference type="Proteomes" id="UP000467522">
    <property type="component" value="Unassembled WGS sequence"/>
</dbReference>
<dbReference type="AlphaFoldDB" id="A0A833PIP7"/>
<proteinExistence type="predicted"/>
<sequence length="545" mass="58567">MTLVADGPAVAVQRVSLSGTTMTLDTVNPHGLVVGQDFVLSGFESAGLDGLYPVATVPSPTQITFNFSGTLLEGSVLGALYAYGLGQAWRASDVGSYVSMNGGLIEITQVVDASKAYGRIVKVLAATITASPNGWSLKTFMWNPVDGYPCAVSLYQQRLYAAGSSGFPERIWASGTGLYYDYTPGTNDSDGFSYDVASDQVNQIMHLASSRILTVLTQGEEFTVDGGSAGAITPTNINVRSQSIYGCARPRPVRVGNELIFPQRAAKKLRSMAYDFNTDSFRSQNLTRLAAHITESGVIDLAFQAEPTPVLWMVRADGVLVSMTYDRDENVCGFARHVTDGLFKSVCCIPGDEGDVLFAVVQRTINGATVQYVERLDAGVQTDAAIVGTSDVGGNVWTNLGALEGKTCDVKADGVYMGEFTVTGGQVTLPRPAKKFEIGLHYDSTIVTLTPNLSGGLGTSQGNQQRTGRVILRFLNSIRCLVNDQPIPFREFGENVLDKAPQPFTGDKDITEFGWGASSEITLTQDQPYDWYVLAVLRQFTVNTG</sequence>
<gene>
    <name evidence="1" type="ORF">GAK33_07881</name>
</gene>